<feature type="transmembrane region" description="Helical" evidence="1">
    <location>
        <begin position="118"/>
        <end position="143"/>
    </location>
</feature>
<organism evidence="3 4">
    <name type="scientific">Brachybacterium sacelli</name>
    <dbReference type="NCBI Taxonomy" id="173364"/>
    <lineage>
        <taxon>Bacteria</taxon>
        <taxon>Bacillati</taxon>
        <taxon>Actinomycetota</taxon>
        <taxon>Actinomycetes</taxon>
        <taxon>Micrococcales</taxon>
        <taxon>Dermabacteraceae</taxon>
        <taxon>Brachybacterium</taxon>
    </lineage>
</organism>
<name>A0ABS4X013_9MICO</name>
<sequence>MVGTAFWWGLYLLVFSRDRRRVRNGVLLLIALYSSVALISRLVSTTLPLGDLLVLVAAFVVLLGIITLGVLMVANGLTMARKEGRSLGNLLSGIAGLALLGTPVAAVALVLTMNPLGIGAGALLTLVALHMGIAFLVFLGASIPYQLFPKQLRTTGLIVHGSGLIDGRVTPLLRGRLDRAVAERERLLAAGVDPLLVPSGGQGEDEMRAEGEAMAEYLLEEVGIPADRVRAETASRTTRENLTFSHRLLDEAGHQGPYIVATSRYHAFRAALLARRLGYADEAIGGRTTFYYVPSATLREFLAVMSYHKVWITVLFLPSLAFVALLVRAAALAG</sequence>
<evidence type="ECO:0000313" key="4">
    <source>
        <dbReference type="Proteomes" id="UP001519290"/>
    </source>
</evidence>
<comment type="caution">
    <text evidence="3">The sequence shown here is derived from an EMBL/GenBank/DDBJ whole genome shotgun (WGS) entry which is preliminary data.</text>
</comment>
<gene>
    <name evidence="3" type="ORF">JOF43_001750</name>
</gene>
<reference evidence="3 4" key="1">
    <citation type="submission" date="2021-03" db="EMBL/GenBank/DDBJ databases">
        <title>Sequencing the genomes of 1000 actinobacteria strains.</title>
        <authorList>
            <person name="Klenk H.-P."/>
        </authorList>
    </citation>
    <scope>NUCLEOTIDE SEQUENCE [LARGE SCALE GENOMIC DNA]</scope>
    <source>
        <strain evidence="3 4">DSM 14566</strain>
    </source>
</reference>
<dbReference type="InterPro" id="IPR014729">
    <property type="entry name" value="Rossmann-like_a/b/a_fold"/>
</dbReference>
<keyword evidence="1" id="KW-1133">Transmembrane helix</keyword>
<dbReference type="PANTHER" id="PTHR30336:SF4">
    <property type="entry name" value="ENVELOPE BIOGENESIS FACTOR ELYC"/>
    <property type="match status" value="1"/>
</dbReference>
<keyword evidence="1" id="KW-0472">Membrane</keyword>
<feature type="transmembrane region" description="Helical" evidence="1">
    <location>
        <begin position="90"/>
        <end position="112"/>
    </location>
</feature>
<proteinExistence type="predicted"/>
<feature type="domain" description="DUF218" evidence="2">
    <location>
        <begin position="157"/>
        <end position="283"/>
    </location>
</feature>
<dbReference type="PANTHER" id="PTHR30336">
    <property type="entry name" value="INNER MEMBRANE PROTEIN, PROBABLE PERMEASE"/>
    <property type="match status" value="1"/>
</dbReference>
<dbReference type="EMBL" id="JAGIOD010000001">
    <property type="protein sequence ID" value="MBP2381793.1"/>
    <property type="molecule type" value="Genomic_DNA"/>
</dbReference>
<dbReference type="Proteomes" id="UP001519290">
    <property type="component" value="Unassembled WGS sequence"/>
</dbReference>
<feature type="transmembrane region" description="Helical" evidence="1">
    <location>
        <begin position="25"/>
        <end position="43"/>
    </location>
</feature>
<protein>
    <submittedName>
        <fullName evidence="3">Uncharacterized SAM-binding protein YcdF (DUF218 family)</fullName>
    </submittedName>
</protein>
<dbReference type="InterPro" id="IPR051599">
    <property type="entry name" value="Cell_Envelope_Assoc"/>
</dbReference>
<accession>A0ABS4X013</accession>
<evidence type="ECO:0000313" key="3">
    <source>
        <dbReference type="EMBL" id="MBP2381793.1"/>
    </source>
</evidence>
<keyword evidence="1" id="KW-0812">Transmembrane</keyword>
<dbReference type="InterPro" id="IPR003848">
    <property type="entry name" value="DUF218"/>
</dbReference>
<dbReference type="RefSeq" id="WP_209901225.1">
    <property type="nucleotide sequence ID" value="NZ_BAAAJW010000010.1"/>
</dbReference>
<evidence type="ECO:0000256" key="1">
    <source>
        <dbReference type="SAM" id="Phobius"/>
    </source>
</evidence>
<dbReference type="CDD" id="cd06259">
    <property type="entry name" value="YdcF-like"/>
    <property type="match status" value="1"/>
</dbReference>
<feature type="transmembrane region" description="Helical" evidence="1">
    <location>
        <begin position="310"/>
        <end position="331"/>
    </location>
</feature>
<evidence type="ECO:0000259" key="2">
    <source>
        <dbReference type="Pfam" id="PF02698"/>
    </source>
</evidence>
<dbReference type="Gene3D" id="3.40.50.620">
    <property type="entry name" value="HUPs"/>
    <property type="match status" value="1"/>
</dbReference>
<feature type="transmembrane region" description="Helical" evidence="1">
    <location>
        <begin position="55"/>
        <end position="78"/>
    </location>
</feature>
<dbReference type="Pfam" id="PF02698">
    <property type="entry name" value="DUF218"/>
    <property type="match status" value="1"/>
</dbReference>
<keyword evidence="4" id="KW-1185">Reference proteome</keyword>